<name>A0A3A6PEV2_9BACL</name>
<accession>A0A3A6PEV2</accession>
<keyword evidence="3" id="KW-0804">Transcription</keyword>
<keyword evidence="1" id="KW-0805">Transcription regulation</keyword>
<proteinExistence type="predicted"/>
<dbReference type="PROSITE" id="PS00041">
    <property type="entry name" value="HTH_ARAC_FAMILY_1"/>
    <property type="match status" value="1"/>
</dbReference>
<dbReference type="OrthoDB" id="2631408at2"/>
<gene>
    <name evidence="5" type="ORF">D3P09_23535</name>
</gene>
<dbReference type="PANTHER" id="PTHR43280">
    <property type="entry name" value="ARAC-FAMILY TRANSCRIPTIONAL REGULATOR"/>
    <property type="match status" value="1"/>
</dbReference>
<dbReference type="SMART" id="SM00342">
    <property type="entry name" value="HTH_ARAC"/>
    <property type="match status" value="1"/>
</dbReference>
<keyword evidence="2" id="KW-0238">DNA-binding</keyword>
<dbReference type="InterPro" id="IPR018062">
    <property type="entry name" value="HTH_AraC-typ_CS"/>
</dbReference>
<sequence>MIWLNQTMGATGMNNMDFLFFSRRREKQYIPSHFHECFELVYYYGKGHTKIGSTAYHFRQNTFALVAPFTEHDELHLNEADVLFVGFYSEREGLSYLNGVFEDDQDGTIENILLRMKDEFVKQQDDFSDMLNLLVGELSIQLLRLIGTRKAPKQQSDRMNYVLNFMDEHFRQKISIQALADLAGYSYGRFRHLFKEKYGVAPLQYLYVKRLNYARSSLILHPEKLVSEVALDAGFVNDAQFCSMFKRENGISPKQYRLSKIWKNN</sequence>
<dbReference type="Gene3D" id="1.10.10.60">
    <property type="entry name" value="Homeodomain-like"/>
    <property type="match status" value="2"/>
</dbReference>
<dbReference type="InterPro" id="IPR020449">
    <property type="entry name" value="Tscrpt_reg_AraC-type_HTH"/>
</dbReference>
<dbReference type="Pfam" id="PF12833">
    <property type="entry name" value="HTH_18"/>
    <property type="match status" value="1"/>
</dbReference>
<dbReference type="GO" id="GO:0003700">
    <property type="term" value="F:DNA-binding transcription factor activity"/>
    <property type="evidence" value="ECO:0007669"/>
    <property type="project" value="InterPro"/>
</dbReference>
<evidence type="ECO:0000256" key="3">
    <source>
        <dbReference type="ARBA" id="ARBA00023163"/>
    </source>
</evidence>
<feature type="domain" description="HTH araC/xylS-type" evidence="4">
    <location>
        <begin position="160"/>
        <end position="259"/>
    </location>
</feature>
<dbReference type="Proteomes" id="UP000267798">
    <property type="component" value="Unassembled WGS sequence"/>
</dbReference>
<evidence type="ECO:0000313" key="5">
    <source>
        <dbReference type="EMBL" id="RJX37328.1"/>
    </source>
</evidence>
<dbReference type="SUPFAM" id="SSF46689">
    <property type="entry name" value="Homeodomain-like"/>
    <property type="match status" value="2"/>
</dbReference>
<organism evidence="5 6">
    <name type="scientific">Paenibacillus pinisoli</name>
    <dbReference type="NCBI Taxonomy" id="1276110"/>
    <lineage>
        <taxon>Bacteria</taxon>
        <taxon>Bacillati</taxon>
        <taxon>Bacillota</taxon>
        <taxon>Bacilli</taxon>
        <taxon>Bacillales</taxon>
        <taxon>Paenibacillaceae</taxon>
        <taxon>Paenibacillus</taxon>
    </lineage>
</organism>
<dbReference type="PANTHER" id="PTHR43280:SF2">
    <property type="entry name" value="HTH-TYPE TRANSCRIPTIONAL REGULATOR EXSA"/>
    <property type="match status" value="1"/>
</dbReference>
<dbReference type="AlphaFoldDB" id="A0A3A6PEV2"/>
<dbReference type="InterPro" id="IPR009057">
    <property type="entry name" value="Homeodomain-like_sf"/>
</dbReference>
<dbReference type="EMBL" id="QXQB01000006">
    <property type="protein sequence ID" value="RJX37328.1"/>
    <property type="molecule type" value="Genomic_DNA"/>
</dbReference>
<keyword evidence="6" id="KW-1185">Reference proteome</keyword>
<dbReference type="PRINTS" id="PR00032">
    <property type="entry name" value="HTHARAC"/>
</dbReference>
<evidence type="ECO:0000259" key="4">
    <source>
        <dbReference type="PROSITE" id="PS01124"/>
    </source>
</evidence>
<dbReference type="PROSITE" id="PS01124">
    <property type="entry name" value="HTH_ARAC_FAMILY_2"/>
    <property type="match status" value="1"/>
</dbReference>
<dbReference type="GO" id="GO:0043565">
    <property type="term" value="F:sequence-specific DNA binding"/>
    <property type="evidence" value="ECO:0007669"/>
    <property type="project" value="InterPro"/>
</dbReference>
<dbReference type="InterPro" id="IPR018060">
    <property type="entry name" value="HTH_AraC"/>
</dbReference>
<evidence type="ECO:0000256" key="2">
    <source>
        <dbReference type="ARBA" id="ARBA00023125"/>
    </source>
</evidence>
<comment type="caution">
    <text evidence="5">The sequence shown here is derived from an EMBL/GenBank/DDBJ whole genome shotgun (WGS) entry which is preliminary data.</text>
</comment>
<evidence type="ECO:0000256" key="1">
    <source>
        <dbReference type="ARBA" id="ARBA00023015"/>
    </source>
</evidence>
<protein>
    <submittedName>
        <fullName evidence="5">AraC family transcriptional regulator</fullName>
    </submittedName>
</protein>
<evidence type="ECO:0000313" key="6">
    <source>
        <dbReference type="Proteomes" id="UP000267798"/>
    </source>
</evidence>
<reference evidence="5 6" key="1">
    <citation type="submission" date="2018-09" db="EMBL/GenBank/DDBJ databases">
        <title>Paenibacillus aracenensis nov. sp. isolated from a cave in southern Spain.</title>
        <authorList>
            <person name="Jurado V."/>
            <person name="Gutierrez-Patricio S."/>
            <person name="Gonzalez-Pimentel J.L."/>
            <person name="Miller A.Z."/>
            <person name="Laiz L."/>
            <person name="Saiz-Jimenez C."/>
        </authorList>
    </citation>
    <scope>NUCLEOTIDE SEQUENCE [LARGE SCALE GENOMIC DNA]</scope>
    <source>
        <strain evidence="5 6">JCM 19203</strain>
    </source>
</reference>